<feature type="compositionally biased region" description="Low complexity" evidence="4">
    <location>
        <begin position="14"/>
        <end position="23"/>
    </location>
</feature>
<evidence type="ECO:0000313" key="7">
    <source>
        <dbReference type="Proteomes" id="UP000502260"/>
    </source>
</evidence>
<proteinExistence type="predicted"/>
<dbReference type="Gene3D" id="1.25.40.10">
    <property type="entry name" value="Tetratricopeptide repeat domain"/>
    <property type="match status" value="2"/>
</dbReference>
<keyword evidence="5" id="KW-1133">Transmembrane helix</keyword>
<dbReference type="PROSITE" id="PS50005">
    <property type="entry name" value="TPR"/>
    <property type="match status" value="2"/>
</dbReference>
<keyword evidence="2 3" id="KW-0802">TPR repeat</keyword>
<gene>
    <name evidence="6" type="ORF">SKTS_04370</name>
</gene>
<dbReference type="InterPro" id="IPR011990">
    <property type="entry name" value="TPR-like_helical_dom_sf"/>
</dbReference>
<dbReference type="EMBL" id="AP022853">
    <property type="protein sequence ID" value="BCB25551.1"/>
    <property type="molecule type" value="Genomic_DNA"/>
</dbReference>
<evidence type="ECO:0000256" key="3">
    <source>
        <dbReference type="PROSITE-ProRule" id="PRU00339"/>
    </source>
</evidence>
<organism evidence="6 7">
    <name type="scientific">Sulfurimicrobium lacus</name>
    <dbReference type="NCBI Taxonomy" id="2715678"/>
    <lineage>
        <taxon>Bacteria</taxon>
        <taxon>Pseudomonadati</taxon>
        <taxon>Pseudomonadota</taxon>
        <taxon>Betaproteobacteria</taxon>
        <taxon>Nitrosomonadales</taxon>
        <taxon>Sulfuricellaceae</taxon>
        <taxon>Sulfurimicrobium</taxon>
    </lineage>
</organism>
<dbReference type="SMART" id="SM00028">
    <property type="entry name" value="TPR"/>
    <property type="match status" value="4"/>
</dbReference>
<feature type="repeat" description="TPR" evidence="3">
    <location>
        <begin position="232"/>
        <end position="265"/>
    </location>
</feature>
<keyword evidence="7" id="KW-1185">Reference proteome</keyword>
<feature type="region of interest" description="Disordered" evidence="4">
    <location>
        <begin position="149"/>
        <end position="185"/>
    </location>
</feature>
<feature type="repeat" description="TPR" evidence="3">
    <location>
        <begin position="298"/>
        <end position="331"/>
    </location>
</feature>
<dbReference type="InterPro" id="IPR051685">
    <property type="entry name" value="Ycf3/AcsC/BcsC/TPR_MFPF"/>
</dbReference>
<dbReference type="Pfam" id="PF14559">
    <property type="entry name" value="TPR_19"/>
    <property type="match status" value="1"/>
</dbReference>
<keyword evidence="5" id="KW-0472">Membrane</keyword>
<dbReference type="PANTHER" id="PTHR44943:SF8">
    <property type="entry name" value="TPR REPEAT-CONTAINING PROTEIN MJ0263"/>
    <property type="match status" value="1"/>
</dbReference>
<keyword evidence="1" id="KW-0677">Repeat</keyword>
<keyword evidence="5" id="KW-0812">Transmembrane</keyword>
<evidence type="ECO:0000256" key="5">
    <source>
        <dbReference type="SAM" id="Phobius"/>
    </source>
</evidence>
<feature type="region of interest" description="Disordered" evidence="4">
    <location>
        <begin position="1"/>
        <end position="42"/>
    </location>
</feature>
<feature type="compositionally biased region" description="Polar residues" evidence="4">
    <location>
        <begin position="163"/>
        <end position="172"/>
    </location>
</feature>
<dbReference type="RefSeq" id="WP_173059695.1">
    <property type="nucleotide sequence ID" value="NZ_AP022853.1"/>
</dbReference>
<evidence type="ECO:0000256" key="2">
    <source>
        <dbReference type="ARBA" id="ARBA00022803"/>
    </source>
</evidence>
<reference evidence="7" key="1">
    <citation type="submission" date="2020-03" db="EMBL/GenBank/DDBJ databases">
        <title>Complete genome sequence of sulfur-oxidizing bacterium skT11.</title>
        <authorList>
            <person name="Kanda M."/>
            <person name="Kojima H."/>
            <person name="Fukui M."/>
        </authorList>
    </citation>
    <scope>NUCLEOTIDE SEQUENCE [LARGE SCALE GENOMIC DNA]</scope>
    <source>
        <strain evidence="7">skT11</strain>
    </source>
</reference>
<dbReference type="SUPFAM" id="SSF48452">
    <property type="entry name" value="TPR-like"/>
    <property type="match status" value="1"/>
</dbReference>
<name>A0A6F8V8U4_9PROT</name>
<feature type="transmembrane region" description="Helical" evidence="5">
    <location>
        <begin position="78"/>
        <end position="101"/>
    </location>
</feature>
<dbReference type="AlphaFoldDB" id="A0A6F8V8U4"/>
<dbReference type="Proteomes" id="UP000502260">
    <property type="component" value="Chromosome"/>
</dbReference>
<dbReference type="PANTHER" id="PTHR44943">
    <property type="entry name" value="CELLULOSE SYNTHASE OPERON PROTEIN C"/>
    <property type="match status" value="1"/>
</dbReference>
<protein>
    <submittedName>
        <fullName evidence="6">Uncharacterized protein</fullName>
    </submittedName>
</protein>
<evidence type="ECO:0000313" key="6">
    <source>
        <dbReference type="EMBL" id="BCB25551.1"/>
    </source>
</evidence>
<dbReference type="KEGG" id="slac:SKTS_04370"/>
<accession>A0A6F8V8U4</accession>
<evidence type="ECO:0000256" key="4">
    <source>
        <dbReference type="SAM" id="MobiDB-lite"/>
    </source>
</evidence>
<dbReference type="InterPro" id="IPR019734">
    <property type="entry name" value="TPR_rpt"/>
</dbReference>
<dbReference type="Pfam" id="PF13432">
    <property type="entry name" value="TPR_16"/>
    <property type="match status" value="1"/>
</dbReference>
<evidence type="ECO:0000256" key="1">
    <source>
        <dbReference type="ARBA" id="ARBA00022737"/>
    </source>
</evidence>
<sequence>MSLLMKALKKAEESQQTSQSESEPTLRELADELSLEPTSEPAAVARNVPAEKPAGAGQQEAANLFSAKEPQVGKRNSLMAILSVTALLLLAGGGAYVYIAINKPGLLTSSPSFSVSPVAVQSVPQEANQPLVLQGAAPAAVAQPDLFDARPEAPAAPSGAKRSPSSADNATSPGAGAVKADAAPDGAIKVRHGGRSEIEPDLAQAYQLLQEGRLEEAKTHYQRMLQKEPRNVDALLGMAAVLTRSNNTSEAGKLYFRALEVEPKNTYAQAGLLNLLGGSDPAGSEARLKQLVADKPAGFLHFALGNLYASQGRWPEAQQAYFQAYHLESDNPDYAFNLAVSLEHISQPRPALTYYQQALKLQRSKGADFERATAEARVAQLQKTAE</sequence>